<evidence type="ECO:0000256" key="6">
    <source>
        <dbReference type="SAM" id="Phobius"/>
    </source>
</evidence>
<feature type="transmembrane region" description="Helical" evidence="6">
    <location>
        <begin position="377"/>
        <end position="395"/>
    </location>
</feature>
<dbReference type="RefSeq" id="WP_025802135.1">
    <property type="nucleotide sequence ID" value="NZ_CP053842.1"/>
</dbReference>
<proteinExistence type="predicted"/>
<reference evidence="9 10" key="1">
    <citation type="submission" date="2020-10" db="EMBL/GenBank/DDBJ databases">
        <title>Campylobacter and Helicobacter PacBio genomes.</title>
        <authorList>
            <person name="Lane C."/>
        </authorList>
    </citation>
    <scope>NUCLEOTIDE SEQUENCE [LARGE SCALE GENOMIC DNA]</scope>
    <source>
        <strain evidence="9 10">2016D-0077</strain>
    </source>
</reference>
<evidence type="ECO:0000259" key="8">
    <source>
        <dbReference type="Pfam" id="PF13726"/>
    </source>
</evidence>
<keyword evidence="5 6" id="KW-0472">Membrane</keyword>
<feature type="transmembrane region" description="Helical" evidence="6">
    <location>
        <begin position="71"/>
        <end position="94"/>
    </location>
</feature>
<evidence type="ECO:0000256" key="5">
    <source>
        <dbReference type="ARBA" id="ARBA00023136"/>
    </source>
</evidence>
<dbReference type="InterPro" id="IPR032813">
    <property type="entry name" value="Na_H_antiport_N"/>
</dbReference>
<feature type="transmembrane region" description="Helical" evidence="6">
    <location>
        <begin position="337"/>
        <end position="365"/>
    </location>
</feature>
<evidence type="ECO:0000256" key="1">
    <source>
        <dbReference type="ARBA" id="ARBA00004651"/>
    </source>
</evidence>
<keyword evidence="3 6" id="KW-0812">Transmembrane</keyword>
<feature type="transmembrane region" description="Helical" evidence="6">
    <location>
        <begin position="415"/>
        <end position="441"/>
    </location>
</feature>
<organism evidence="9 10">
    <name type="scientific">Campylobacter corcagiensis</name>
    <dbReference type="NCBI Taxonomy" id="1448857"/>
    <lineage>
        <taxon>Bacteria</taxon>
        <taxon>Pseudomonadati</taxon>
        <taxon>Campylobacterota</taxon>
        <taxon>Epsilonproteobacteria</taxon>
        <taxon>Campylobacterales</taxon>
        <taxon>Campylobacteraceae</taxon>
        <taxon>Campylobacter</taxon>
    </lineage>
</organism>
<feature type="transmembrane region" description="Helical" evidence="6">
    <location>
        <begin position="154"/>
        <end position="178"/>
    </location>
</feature>
<feature type="transmembrane region" description="Helical" evidence="6">
    <location>
        <begin position="246"/>
        <end position="279"/>
    </location>
</feature>
<evidence type="ECO:0000256" key="2">
    <source>
        <dbReference type="ARBA" id="ARBA00022475"/>
    </source>
</evidence>
<evidence type="ECO:0000313" key="9">
    <source>
        <dbReference type="EMBL" id="QOQ87919.1"/>
    </source>
</evidence>
<dbReference type="GO" id="GO:0005886">
    <property type="term" value="C:plasma membrane"/>
    <property type="evidence" value="ECO:0007669"/>
    <property type="project" value="UniProtKB-SubCell"/>
</dbReference>
<feature type="transmembrane region" description="Helical" evidence="6">
    <location>
        <begin position="106"/>
        <end position="134"/>
    </location>
</feature>
<evidence type="ECO:0000256" key="4">
    <source>
        <dbReference type="ARBA" id="ARBA00022989"/>
    </source>
</evidence>
<dbReference type="InterPro" id="IPR018461">
    <property type="entry name" value="Na/H_Antiport_NhaC-like_C"/>
</dbReference>
<keyword evidence="4 6" id="KW-1133">Transmembrane helix</keyword>
<protein>
    <submittedName>
        <fullName evidence="9">Sodium:proton antiporter</fullName>
    </submittedName>
</protein>
<name>A0A7M1LH43_9BACT</name>
<evidence type="ECO:0000256" key="3">
    <source>
        <dbReference type="ARBA" id="ARBA00022692"/>
    </source>
</evidence>
<dbReference type="EMBL" id="CP063078">
    <property type="protein sequence ID" value="QOQ87919.1"/>
    <property type="molecule type" value="Genomic_DNA"/>
</dbReference>
<dbReference type="Pfam" id="PF13726">
    <property type="entry name" value="Na_H_antiport_2"/>
    <property type="match status" value="1"/>
</dbReference>
<dbReference type="PANTHER" id="PTHR37821">
    <property type="entry name" value="AMINO ACID TRANSPORTER YUIF-RELATED"/>
    <property type="match status" value="1"/>
</dbReference>
<keyword evidence="2" id="KW-1003">Cell membrane</keyword>
<dbReference type="Proteomes" id="UP000594749">
    <property type="component" value="Chromosome"/>
</dbReference>
<feature type="transmembrane region" description="Helical" evidence="6">
    <location>
        <begin position="291"/>
        <end position="309"/>
    </location>
</feature>
<dbReference type="Pfam" id="PF03553">
    <property type="entry name" value="Na_H_antiporter"/>
    <property type="match status" value="1"/>
</dbReference>
<feature type="transmembrane region" description="Helical" evidence="6">
    <location>
        <begin position="6"/>
        <end position="34"/>
    </location>
</feature>
<keyword evidence="10" id="KW-1185">Reference proteome</keyword>
<sequence>MLTNPVLLSIIMMLVLCVLRCNVMLSILISAMFAGIYGGIMPDGEAFSFIASTMHTLSVFIEGMKGNLETALSYILLGVIAAAISRTNLTAILINKISKFITKNKFYFIVAIAIISCFSQNLVPVHIAFIPILIPPLLAIMNKMKIDRRAVACALTFGLQTPYISLPVGFGLLFFNLLQKEMANNGLTVAISDIASVMWMAAIPMVVGLILAIIVFRKPRDYQVIEEGMARNLDDLKMGIKEWGALAGIVVAFIIQICFGSLPLGALLGIITMIIFGGIKYKEMDKTFDQGIHIMGFIAFVMLVAAGYGEILRTTGGIPELVNAVASVAGGKLGGAFLMLVIGLLITIGIGTSFGTIPIITAIYYPLAIELGFGTEAIILLIGIAAAVGDAGSPASDSTLGPTSGLNFDGQHNHIYDTCIPTFVFFNIPLILFGAIFAMFLG</sequence>
<feature type="domain" description="Putative Na+/H+ antiporter N-terminal" evidence="8">
    <location>
        <begin position="4"/>
        <end position="101"/>
    </location>
</feature>
<evidence type="ECO:0000313" key="10">
    <source>
        <dbReference type="Proteomes" id="UP000594749"/>
    </source>
</evidence>
<feature type="domain" description="Na+/H+ antiporter NhaC-like C-terminal" evidence="7">
    <location>
        <begin position="155"/>
        <end position="434"/>
    </location>
</feature>
<comment type="subcellular location">
    <subcellularLocation>
        <location evidence="1">Cell membrane</location>
        <topology evidence="1">Multi-pass membrane protein</topology>
    </subcellularLocation>
</comment>
<dbReference type="PANTHER" id="PTHR37821:SF1">
    <property type="entry name" value="AMINO ACID TRANSPORTER YUIF-RELATED"/>
    <property type="match status" value="1"/>
</dbReference>
<gene>
    <name evidence="9" type="ORF">IMC76_03725</name>
</gene>
<evidence type="ECO:0000259" key="7">
    <source>
        <dbReference type="Pfam" id="PF03553"/>
    </source>
</evidence>
<dbReference type="OrthoDB" id="9772446at2"/>
<accession>A0A7M1LH43</accession>
<dbReference type="InterPro" id="IPR052576">
    <property type="entry name" value="AA_Transporter-Related"/>
</dbReference>
<dbReference type="AlphaFoldDB" id="A0A7M1LH43"/>
<feature type="transmembrane region" description="Helical" evidence="6">
    <location>
        <begin position="190"/>
        <end position="216"/>
    </location>
</feature>